<dbReference type="EC" id="5.3.3.12" evidence="8"/>
<dbReference type="PANTHER" id="PTHR11954">
    <property type="entry name" value="D-DOPACHROME DECARBOXYLASE"/>
    <property type="match status" value="1"/>
</dbReference>
<dbReference type="Proteomes" id="UP001152607">
    <property type="component" value="Unassembled WGS sequence"/>
</dbReference>
<name>A0A9W4UIB3_9PLEO</name>
<evidence type="ECO:0000256" key="6">
    <source>
        <dbReference type="ARBA" id="ARBA00036735"/>
    </source>
</evidence>
<comment type="caution">
    <text evidence="14">The sequence shown here is derived from an EMBL/GenBank/DDBJ whole genome shotgun (WGS) entry which is preliminary data.</text>
</comment>
<dbReference type="InterPro" id="IPR014347">
    <property type="entry name" value="Tautomerase/MIF_sf"/>
</dbReference>
<dbReference type="GO" id="GO:0005576">
    <property type="term" value="C:extracellular region"/>
    <property type="evidence" value="ECO:0007669"/>
    <property type="project" value="UniProtKB-SubCell"/>
</dbReference>
<dbReference type="AlphaFoldDB" id="A0A9W4UIB3"/>
<comment type="catalytic activity">
    <reaction evidence="7">
        <text>L-dopachrome = 5,6-dihydroxyindole-2-carboxylate</text>
        <dbReference type="Rhea" id="RHEA:13041"/>
        <dbReference type="ChEBI" id="CHEBI:16875"/>
        <dbReference type="ChEBI" id="CHEBI:57509"/>
        <dbReference type="EC" id="5.3.3.12"/>
    </reaction>
</comment>
<feature type="compositionally biased region" description="Low complexity" evidence="13">
    <location>
        <begin position="57"/>
        <end position="71"/>
    </location>
</feature>
<evidence type="ECO:0000256" key="4">
    <source>
        <dbReference type="ARBA" id="ARBA00022525"/>
    </source>
</evidence>
<feature type="compositionally biased region" description="Basic residues" evidence="13">
    <location>
        <begin position="380"/>
        <end position="392"/>
    </location>
</feature>
<dbReference type="EMBL" id="CAOQHR010000006">
    <property type="protein sequence ID" value="CAI6336505.1"/>
    <property type="molecule type" value="Genomic_DNA"/>
</dbReference>
<dbReference type="EC" id="5.3.2.1" evidence="9"/>
<dbReference type="Gene3D" id="3.30.429.10">
    <property type="entry name" value="Macrophage Migration Inhibitory Factor"/>
    <property type="match status" value="1"/>
</dbReference>
<dbReference type="OrthoDB" id="255819at2759"/>
<evidence type="ECO:0000256" key="9">
    <source>
        <dbReference type="ARBA" id="ARBA00039086"/>
    </source>
</evidence>
<comment type="catalytic activity">
    <reaction evidence="6">
        <text>3-phenylpyruvate = enol-phenylpyruvate</text>
        <dbReference type="Rhea" id="RHEA:17097"/>
        <dbReference type="ChEBI" id="CHEBI:16815"/>
        <dbReference type="ChEBI" id="CHEBI:18005"/>
        <dbReference type="EC" id="5.3.2.1"/>
    </reaction>
</comment>
<feature type="region of interest" description="Disordered" evidence="13">
    <location>
        <begin position="274"/>
        <end position="392"/>
    </location>
</feature>
<proteinExistence type="inferred from homology"/>
<dbReference type="GO" id="GO:0050178">
    <property type="term" value="F:phenylpyruvate tautomerase activity"/>
    <property type="evidence" value="ECO:0007669"/>
    <property type="project" value="UniProtKB-EC"/>
</dbReference>
<keyword evidence="15" id="KW-1185">Reference proteome</keyword>
<dbReference type="Pfam" id="PF01187">
    <property type="entry name" value="MIF"/>
    <property type="match status" value="1"/>
</dbReference>
<gene>
    <name evidence="14" type="ORF">PDIGIT_LOCUS9607</name>
</gene>
<evidence type="ECO:0000313" key="14">
    <source>
        <dbReference type="EMBL" id="CAI6336505.1"/>
    </source>
</evidence>
<dbReference type="InterPro" id="IPR001398">
    <property type="entry name" value="Macrophage_inhib_fac"/>
</dbReference>
<evidence type="ECO:0000256" key="7">
    <source>
        <dbReference type="ARBA" id="ARBA00036823"/>
    </source>
</evidence>
<evidence type="ECO:0000256" key="1">
    <source>
        <dbReference type="ARBA" id="ARBA00004613"/>
    </source>
</evidence>
<organism evidence="14 15">
    <name type="scientific">Periconia digitata</name>
    <dbReference type="NCBI Taxonomy" id="1303443"/>
    <lineage>
        <taxon>Eukaryota</taxon>
        <taxon>Fungi</taxon>
        <taxon>Dikarya</taxon>
        <taxon>Ascomycota</taxon>
        <taxon>Pezizomycotina</taxon>
        <taxon>Dothideomycetes</taxon>
        <taxon>Pleosporomycetidae</taxon>
        <taxon>Pleosporales</taxon>
        <taxon>Massarineae</taxon>
        <taxon>Periconiaceae</taxon>
        <taxon>Periconia</taxon>
    </lineage>
</organism>
<comment type="similarity">
    <text evidence="2">Belongs to the MIF family.</text>
</comment>
<evidence type="ECO:0000256" key="8">
    <source>
        <dbReference type="ARBA" id="ARBA00038932"/>
    </source>
</evidence>
<keyword evidence="5" id="KW-0413">Isomerase</keyword>
<keyword evidence="4" id="KW-0964">Secreted</keyword>
<feature type="compositionally biased region" description="Polar residues" evidence="13">
    <location>
        <begin position="334"/>
        <end position="379"/>
    </location>
</feature>
<dbReference type="PANTHER" id="PTHR11954:SF6">
    <property type="entry name" value="MACROPHAGE MIGRATION INHIBITORY FACTOR"/>
    <property type="match status" value="1"/>
</dbReference>
<protein>
    <recommendedName>
        <fullName evidence="12">L-dopachrome isomerase</fullName>
        <ecNumber evidence="9">5.3.2.1</ecNumber>
        <ecNumber evidence="8">5.3.3.12</ecNumber>
    </recommendedName>
    <alternativeName>
        <fullName evidence="10">L-dopachrome tautomerase</fullName>
    </alternativeName>
    <alternativeName>
        <fullName evidence="11">Phenylpyruvate tautomerase</fullName>
    </alternativeName>
</protein>
<sequence length="392" mass="41948">MPHAIPDTTSLPNANNMSRPSSTSTSSAAVAVAAAAPRPTTGANTLLAPEPIGEQLSPSRSTFSFESSPKSVQAAENTVQHDDARIIRPATAMAAIAARNPPTSGGPVVQSTGGGSRRRAQYYEEQFAYKDDTVSSARDRVTKDAPIVAELRTNVIIKDEYTLVTDLSHHLAVRYQRPESSIMITVSHSACLLLGGSFEPTYVLSITALPVQLQPTTNKRNAALIQAFMFESIGVATDRGIIKFLPIEPECFATNGSTLFGEIERLQRQSADENGGLKRALTKGSRRSAVSKAKSSFQLSRNDSKANAPARTTITPPLPSPGPFDSGVAVDQGTDVTQSHPAVTKPLNKSSMKSPSSKRTTDKQATFSPNVQDNSQQPKISKRKSLAAMFRR</sequence>
<evidence type="ECO:0000256" key="13">
    <source>
        <dbReference type="SAM" id="MobiDB-lite"/>
    </source>
</evidence>
<evidence type="ECO:0000256" key="2">
    <source>
        <dbReference type="ARBA" id="ARBA00005851"/>
    </source>
</evidence>
<evidence type="ECO:0000313" key="15">
    <source>
        <dbReference type="Proteomes" id="UP001152607"/>
    </source>
</evidence>
<feature type="region of interest" description="Disordered" evidence="13">
    <location>
        <begin position="1"/>
        <end position="79"/>
    </location>
</feature>
<dbReference type="GO" id="GO:0004167">
    <property type="term" value="F:dopachrome isomerase activity"/>
    <property type="evidence" value="ECO:0007669"/>
    <property type="project" value="UniProtKB-EC"/>
</dbReference>
<dbReference type="SUPFAM" id="SSF55331">
    <property type="entry name" value="Tautomerase/MIF"/>
    <property type="match status" value="1"/>
</dbReference>
<evidence type="ECO:0000256" key="3">
    <source>
        <dbReference type="ARBA" id="ARBA00022514"/>
    </source>
</evidence>
<evidence type="ECO:0000256" key="10">
    <source>
        <dbReference type="ARBA" id="ARBA00041631"/>
    </source>
</evidence>
<feature type="compositionally biased region" description="Low complexity" evidence="13">
    <location>
        <begin position="287"/>
        <end position="296"/>
    </location>
</feature>
<accession>A0A9W4UIB3</accession>
<comment type="subcellular location">
    <subcellularLocation>
        <location evidence="1">Secreted</location>
    </subcellularLocation>
</comment>
<feature type="compositionally biased region" description="Polar residues" evidence="13">
    <location>
        <begin position="7"/>
        <end position="17"/>
    </location>
</feature>
<keyword evidence="3" id="KW-0202">Cytokine</keyword>
<feature type="compositionally biased region" description="Low complexity" evidence="13">
    <location>
        <begin position="18"/>
        <end position="41"/>
    </location>
</feature>
<evidence type="ECO:0000256" key="11">
    <source>
        <dbReference type="ARBA" id="ARBA00041912"/>
    </source>
</evidence>
<reference evidence="14" key="1">
    <citation type="submission" date="2023-01" db="EMBL/GenBank/DDBJ databases">
        <authorList>
            <person name="Van Ghelder C."/>
            <person name="Rancurel C."/>
        </authorList>
    </citation>
    <scope>NUCLEOTIDE SEQUENCE</scope>
    <source>
        <strain evidence="14">CNCM I-4278</strain>
    </source>
</reference>
<evidence type="ECO:0000256" key="12">
    <source>
        <dbReference type="ARBA" id="ARBA00042730"/>
    </source>
</evidence>
<evidence type="ECO:0000256" key="5">
    <source>
        <dbReference type="ARBA" id="ARBA00023235"/>
    </source>
</evidence>